<evidence type="ECO:0000256" key="2">
    <source>
        <dbReference type="SAM" id="SignalP"/>
    </source>
</evidence>
<protein>
    <submittedName>
        <fullName evidence="3">Uncharacterized protein</fullName>
    </submittedName>
</protein>
<reference evidence="3 4" key="1">
    <citation type="submission" date="2024-08" db="EMBL/GenBank/DDBJ databases">
        <title>Gnathostoma spinigerum genome.</title>
        <authorList>
            <person name="Gonzalez-Bertolin B."/>
            <person name="Monzon S."/>
            <person name="Zaballos A."/>
            <person name="Jimenez P."/>
            <person name="Dekumyoy P."/>
            <person name="Varona S."/>
            <person name="Cuesta I."/>
            <person name="Sumanam S."/>
            <person name="Adisakwattana P."/>
            <person name="Gasser R.B."/>
            <person name="Hernandez-Gonzalez A."/>
            <person name="Young N.D."/>
            <person name="Perteguer M.J."/>
        </authorList>
    </citation>
    <scope>NUCLEOTIDE SEQUENCE [LARGE SCALE GENOMIC DNA]</scope>
    <source>
        <strain evidence="3">AL3</strain>
        <tissue evidence="3">Liver</tissue>
    </source>
</reference>
<keyword evidence="2" id="KW-0732">Signal</keyword>
<feature type="region of interest" description="Disordered" evidence="1">
    <location>
        <begin position="67"/>
        <end position="92"/>
    </location>
</feature>
<keyword evidence="4" id="KW-1185">Reference proteome</keyword>
<comment type="caution">
    <text evidence="3">The sequence shown here is derived from an EMBL/GenBank/DDBJ whole genome shotgun (WGS) entry which is preliminary data.</text>
</comment>
<name>A0ABD6EDV0_9BILA</name>
<dbReference type="EMBL" id="JBGFUD010000511">
    <property type="protein sequence ID" value="MFH4974677.1"/>
    <property type="molecule type" value="Genomic_DNA"/>
</dbReference>
<organism evidence="3 4">
    <name type="scientific">Gnathostoma spinigerum</name>
    <dbReference type="NCBI Taxonomy" id="75299"/>
    <lineage>
        <taxon>Eukaryota</taxon>
        <taxon>Metazoa</taxon>
        <taxon>Ecdysozoa</taxon>
        <taxon>Nematoda</taxon>
        <taxon>Chromadorea</taxon>
        <taxon>Rhabditida</taxon>
        <taxon>Spirurina</taxon>
        <taxon>Gnathostomatomorpha</taxon>
        <taxon>Gnathostomatoidea</taxon>
        <taxon>Gnathostomatidae</taxon>
        <taxon>Gnathostoma</taxon>
    </lineage>
</organism>
<dbReference type="Proteomes" id="UP001608902">
    <property type="component" value="Unassembled WGS sequence"/>
</dbReference>
<evidence type="ECO:0000256" key="1">
    <source>
        <dbReference type="SAM" id="MobiDB-lite"/>
    </source>
</evidence>
<feature type="signal peptide" evidence="2">
    <location>
        <begin position="1"/>
        <end position="19"/>
    </location>
</feature>
<evidence type="ECO:0000313" key="4">
    <source>
        <dbReference type="Proteomes" id="UP001608902"/>
    </source>
</evidence>
<accession>A0ABD6EDV0</accession>
<evidence type="ECO:0000313" key="3">
    <source>
        <dbReference type="EMBL" id="MFH4974677.1"/>
    </source>
</evidence>
<feature type="compositionally biased region" description="Polar residues" evidence="1">
    <location>
        <begin position="77"/>
        <end position="92"/>
    </location>
</feature>
<sequence>MINVIVLLPMMALIQGTFAIDESKHSPLYRQYFESETSPFRNSQLSTQAKRARELFGKRGRELFGKRSITDNEDELTTTMSEKINNEQTGPSTEYEDISFVSPLFETICVPRFALMKFQQSLAEANHFFSTLKMLSEKKSSNQFASA</sequence>
<feature type="chain" id="PRO_5044741168" evidence="2">
    <location>
        <begin position="20"/>
        <end position="147"/>
    </location>
</feature>
<proteinExistence type="predicted"/>
<gene>
    <name evidence="3" type="ORF">AB6A40_001386</name>
</gene>
<dbReference type="AlphaFoldDB" id="A0ABD6EDV0"/>